<dbReference type="InterPro" id="IPR027417">
    <property type="entry name" value="P-loop_NTPase"/>
</dbReference>
<dbReference type="PANTHER" id="PTHR34184">
    <property type="entry name" value="UPF0718 PROTEIN YCGR"/>
    <property type="match status" value="1"/>
</dbReference>
<name>A0A401UGY0_9CLOT</name>
<feature type="transmembrane region" description="Helical" evidence="7">
    <location>
        <begin position="274"/>
        <end position="296"/>
    </location>
</feature>
<dbReference type="InterPro" id="IPR003495">
    <property type="entry name" value="CobW/HypB/UreG_nucleotide-bd"/>
</dbReference>
<feature type="transmembrane region" description="Helical" evidence="7">
    <location>
        <begin position="191"/>
        <end position="210"/>
    </location>
</feature>
<dbReference type="GO" id="GO:0005886">
    <property type="term" value="C:plasma membrane"/>
    <property type="evidence" value="ECO:0007669"/>
    <property type="project" value="UniProtKB-SubCell"/>
</dbReference>
<organism evidence="9 10">
    <name type="scientific">Clostridium tagluense</name>
    <dbReference type="NCBI Taxonomy" id="360422"/>
    <lineage>
        <taxon>Bacteria</taxon>
        <taxon>Bacillati</taxon>
        <taxon>Bacillota</taxon>
        <taxon>Clostridia</taxon>
        <taxon>Eubacteriales</taxon>
        <taxon>Clostridiaceae</taxon>
        <taxon>Clostridium</taxon>
    </lineage>
</organism>
<evidence type="ECO:0000256" key="4">
    <source>
        <dbReference type="ARBA" id="ARBA00022692"/>
    </source>
</evidence>
<feature type="transmembrane region" description="Helical" evidence="7">
    <location>
        <begin position="432"/>
        <end position="453"/>
    </location>
</feature>
<protein>
    <submittedName>
        <fullName evidence="9">Permease</fullName>
    </submittedName>
</protein>
<feature type="transmembrane region" description="Helical" evidence="7">
    <location>
        <begin position="504"/>
        <end position="522"/>
    </location>
</feature>
<keyword evidence="4 7" id="KW-0812">Transmembrane</keyword>
<dbReference type="SUPFAM" id="SSF52540">
    <property type="entry name" value="P-loop containing nucleoside triphosphate hydrolases"/>
    <property type="match status" value="1"/>
</dbReference>
<gene>
    <name evidence="9" type="ORF">Ctaglu_03770</name>
</gene>
<feature type="domain" description="CobW/HypB/UreG nucleotide-binding" evidence="8">
    <location>
        <begin position="5"/>
        <end position="174"/>
    </location>
</feature>
<feature type="transmembrane region" description="Helical" evidence="7">
    <location>
        <begin position="337"/>
        <end position="357"/>
    </location>
</feature>
<evidence type="ECO:0000256" key="5">
    <source>
        <dbReference type="ARBA" id="ARBA00022989"/>
    </source>
</evidence>
<reference evidence="9 10" key="1">
    <citation type="submission" date="2018-11" db="EMBL/GenBank/DDBJ databases">
        <title>Genome sequencing and assembly of Clostridium tagluense strain A121.</title>
        <authorList>
            <person name="Murakami T."/>
            <person name="Segawa T."/>
            <person name="Shcherbakova V.A."/>
            <person name="Mori H."/>
            <person name="Yoshimura Y."/>
        </authorList>
    </citation>
    <scope>NUCLEOTIDE SEQUENCE [LARGE SCALE GENOMIC DNA]</scope>
    <source>
        <strain evidence="9 10">A121</strain>
    </source>
</reference>
<keyword evidence="6 7" id="KW-0472">Membrane</keyword>
<comment type="similarity">
    <text evidence="2">Belongs to the UPF0718 family.</text>
</comment>
<dbReference type="OrthoDB" id="9810876at2"/>
<keyword evidence="3" id="KW-1003">Cell membrane</keyword>
<dbReference type="RefSeq" id="WP_124997516.1">
    <property type="nucleotide sequence ID" value="NZ_BHYK01000002.1"/>
</dbReference>
<dbReference type="Pfam" id="PF03773">
    <property type="entry name" value="ArsP_1"/>
    <property type="match status" value="1"/>
</dbReference>
<dbReference type="Pfam" id="PF02492">
    <property type="entry name" value="cobW"/>
    <property type="match status" value="1"/>
</dbReference>
<feature type="transmembrane region" description="Helical" evidence="7">
    <location>
        <begin position="308"/>
        <end position="330"/>
    </location>
</feature>
<dbReference type="Gene3D" id="3.40.50.300">
    <property type="entry name" value="P-loop containing nucleotide triphosphate hydrolases"/>
    <property type="match status" value="1"/>
</dbReference>
<evidence type="ECO:0000313" key="9">
    <source>
        <dbReference type="EMBL" id="GCD08754.1"/>
    </source>
</evidence>
<keyword evidence="5 7" id="KW-1133">Transmembrane helix</keyword>
<feature type="transmembrane region" description="Helical" evidence="7">
    <location>
        <begin position="230"/>
        <end position="253"/>
    </location>
</feature>
<dbReference type="PANTHER" id="PTHR34184:SF4">
    <property type="entry name" value="UPF0718 PROTEIN YCGR"/>
    <property type="match status" value="1"/>
</dbReference>
<comment type="caution">
    <text evidence="9">The sequence shown here is derived from an EMBL/GenBank/DDBJ whole genome shotgun (WGS) entry which is preliminary data.</text>
</comment>
<evidence type="ECO:0000256" key="2">
    <source>
        <dbReference type="ARBA" id="ARBA00006386"/>
    </source>
</evidence>
<dbReference type="EMBL" id="BHYK01000002">
    <property type="protein sequence ID" value="GCD08754.1"/>
    <property type="molecule type" value="Genomic_DNA"/>
</dbReference>
<dbReference type="InterPro" id="IPR005524">
    <property type="entry name" value="DUF318"/>
</dbReference>
<feature type="transmembrane region" description="Helical" evidence="7">
    <location>
        <begin position="465"/>
        <end position="484"/>
    </location>
</feature>
<evidence type="ECO:0000259" key="8">
    <source>
        <dbReference type="Pfam" id="PF02492"/>
    </source>
</evidence>
<feature type="transmembrane region" description="Helical" evidence="7">
    <location>
        <begin position="404"/>
        <end position="425"/>
    </location>
</feature>
<evidence type="ECO:0000256" key="6">
    <source>
        <dbReference type="ARBA" id="ARBA00023136"/>
    </source>
</evidence>
<evidence type="ECO:0000256" key="7">
    <source>
        <dbReference type="SAM" id="Phobius"/>
    </source>
</evidence>
<dbReference type="AlphaFoldDB" id="A0A401UGY0"/>
<evidence type="ECO:0000256" key="3">
    <source>
        <dbReference type="ARBA" id="ARBA00022475"/>
    </source>
</evidence>
<proteinExistence type="inferred from homology"/>
<dbReference type="InterPro" id="IPR052923">
    <property type="entry name" value="UPF0718"/>
</dbReference>
<dbReference type="Proteomes" id="UP000287872">
    <property type="component" value="Unassembled WGS sequence"/>
</dbReference>
<keyword evidence="10" id="KW-1185">Reference proteome</keyword>
<evidence type="ECO:0000256" key="1">
    <source>
        <dbReference type="ARBA" id="ARBA00004651"/>
    </source>
</evidence>
<accession>A0A401UGY0</accession>
<sequence>MKIKVDIITGFLGSGKTKFINDKLITEDLIKNKIVIIQCEKGQTTIDYVRIDNENLFIENVSKQDPINLEYMNKIIEKYKPNKIIIEANGIEKIHDLLEIFDYFSISRKCTTPKIVHLIDATTFDLFMNNLGEILINQISNSDFIILKNTTALNNEKIKNIKGTLKGINKSAKISEEILIETKPNFFNNELLLLMTIFFLTVAYFLYSIIKPIGFDITNTILPWLQRFNTIFLSILIQAFPFILFGVFFSSIIQVFVSTEKITKIFPKNTALQFIVAISAGFFFPVCDCAIVPVGARLVKKGVPLPAAITFMLAAPIVNPIVIASTLYAFPNQPLIAVYRTCLGIIVAFFVGLVFLLSPEKNPMLLDNNNKSFCNCGFCSDDYNNIDGFRQRIDAIFKHAGSEFFGVGKFLIIGSFLSSIMQTIIPKDLFPTLGGGIIISILIMMLFAFILSVCSTSDAFIARPFINQFPLGSVMGFLVLGPMLDIKNLLMLLGNFEKRVVIKLVILITVISFVVLIFFSMLF</sequence>
<comment type="subcellular location">
    <subcellularLocation>
        <location evidence="1">Cell membrane</location>
        <topology evidence="1">Multi-pass membrane protein</topology>
    </subcellularLocation>
</comment>
<evidence type="ECO:0000313" key="10">
    <source>
        <dbReference type="Proteomes" id="UP000287872"/>
    </source>
</evidence>